<dbReference type="InterPro" id="IPR004358">
    <property type="entry name" value="Sig_transdc_His_kin-like_C"/>
</dbReference>
<dbReference type="GO" id="GO:0005524">
    <property type="term" value="F:ATP binding"/>
    <property type="evidence" value="ECO:0007669"/>
    <property type="project" value="UniProtKB-KW"/>
</dbReference>
<name>A0ABV6G5I8_9GAMM</name>
<evidence type="ECO:0000256" key="6">
    <source>
        <dbReference type="ARBA" id="ARBA00022679"/>
    </source>
</evidence>
<dbReference type="CDD" id="cd00075">
    <property type="entry name" value="HATPase"/>
    <property type="match status" value="1"/>
</dbReference>
<evidence type="ECO:0000256" key="5">
    <source>
        <dbReference type="ARBA" id="ARBA00022553"/>
    </source>
</evidence>
<evidence type="ECO:0000256" key="9">
    <source>
        <dbReference type="ARBA" id="ARBA00022777"/>
    </source>
</evidence>
<accession>A0ABV6G5I8</accession>
<dbReference type="Pfam" id="PF00512">
    <property type="entry name" value="HisKA"/>
    <property type="match status" value="1"/>
</dbReference>
<dbReference type="InterPro" id="IPR003661">
    <property type="entry name" value="HisK_dim/P_dom"/>
</dbReference>
<evidence type="ECO:0000256" key="4">
    <source>
        <dbReference type="ARBA" id="ARBA00022475"/>
    </source>
</evidence>
<organism evidence="16 17">
    <name type="scientific">Kushneria aurantia</name>
    <dbReference type="NCBI Taxonomy" id="504092"/>
    <lineage>
        <taxon>Bacteria</taxon>
        <taxon>Pseudomonadati</taxon>
        <taxon>Pseudomonadota</taxon>
        <taxon>Gammaproteobacteria</taxon>
        <taxon>Oceanospirillales</taxon>
        <taxon>Halomonadaceae</taxon>
        <taxon>Kushneria</taxon>
    </lineage>
</organism>
<comment type="catalytic activity">
    <reaction evidence="1">
        <text>ATP + protein L-histidine = ADP + protein N-phospho-L-histidine.</text>
        <dbReference type="EC" id="2.7.13.3"/>
    </reaction>
</comment>
<dbReference type="InterPro" id="IPR003594">
    <property type="entry name" value="HATPase_dom"/>
</dbReference>
<evidence type="ECO:0000256" key="11">
    <source>
        <dbReference type="ARBA" id="ARBA00022989"/>
    </source>
</evidence>
<dbReference type="PIRSF" id="PIRSF036431">
    <property type="entry name" value="STHK_DctB"/>
    <property type="match status" value="1"/>
</dbReference>
<dbReference type="Proteomes" id="UP001589814">
    <property type="component" value="Unassembled WGS sequence"/>
</dbReference>
<evidence type="ECO:0000256" key="13">
    <source>
        <dbReference type="ARBA" id="ARBA00023136"/>
    </source>
</evidence>
<keyword evidence="8" id="KW-0547">Nucleotide-binding</keyword>
<dbReference type="Gene3D" id="1.10.287.130">
    <property type="match status" value="1"/>
</dbReference>
<evidence type="ECO:0000256" key="2">
    <source>
        <dbReference type="ARBA" id="ARBA00004651"/>
    </source>
</evidence>
<dbReference type="SMART" id="SM00388">
    <property type="entry name" value="HisKA"/>
    <property type="match status" value="1"/>
</dbReference>
<dbReference type="EC" id="2.7.13.3" evidence="3"/>
<keyword evidence="6" id="KW-0808">Transferase</keyword>
<keyword evidence="14" id="KW-0175">Coiled coil</keyword>
<dbReference type="InterPro" id="IPR017055">
    <property type="entry name" value="Sig_transdc_His_kinase_DctB"/>
</dbReference>
<evidence type="ECO:0000256" key="7">
    <source>
        <dbReference type="ARBA" id="ARBA00022692"/>
    </source>
</evidence>
<dbReference type="RefSeq" id="WP_019951380.1">
    <property type="nucleotide sequence ID" value="NZ_JBHLVX010000050.1"/>
</dbReference>
<evidence type="ECO:0000259" key="15">
    <source>
        <dbReference type="PROSITE" id="PS50109"/>
    </source>
</evidence>
<feature type="coiled-coil region" evidence="14">
    <location>
        <begin position="334"/>
        <end position="393"/>
    </location>
</feature>
<feature type="domain" description="Histidine kinase" evidence="15">
    <location>
        <begin position="402"/>
        <end position="615"/>
    </location>
</feature>
<evidence type="ECO:0000256" key="12">
    <source>
        <dbReference type="ARBA" id="ARBA00023012"/>
    </source>
</evidence>
<comment type="subcellular location">
    <subcellularLocation>
        <location evidence="2">Cell membrane</location>
        <topology evidence="2">Multi-pass membrane protein</topology>
    </subcellularLocation>
</comment>
<reference evidence="16 17" key="1">
    <citation type="submission" date="2024-09" db="EMBL/GenBank/DDBJ databases">
        <authorList>
            <person name="Sun Q."/>
            <person name="Mori K."/>
        </authorList>
    </citation>
    <scope>NUCLEOTIDE SEQUENCE [LARGE SCALE GENOMIC DNA]</scope>
    <source>
        <strain evidence="16 17">CCM 7415</strain>
    </source>
</reference>
<dbReference type="CDD" id="cd00082">
    <property type="entry name" value="HisKA"/>
    <property type="match status" value="1"/>
</dbReference>
<evidence type="ECO:0000256" key="3">
    <source>
        <dbReference type="ARBA" id="ARBA00012438"/>
    </source>
</evidence>
<comment type="caution">
    <text evidence="16">The sequence shown here is derived from an EMBL/GenBank/DDBJ whole genome shotgun (WGS) entry which is preliminary data.</text>
</comment>
<dbReference type="InterPro" id="IPR029151">
    <property type="entry name" value="Sensor-like_sf"/>
</dbReference>
<dbReference type="SUPFAM" id="SSF55874">
    <property type="entry name" value="ATPase domain of HSP90 chaperone/DNA topoisomerase II/histidine kinase"/>
    <property type="match status" value="1"/>
</dbReference>
<dbReference type="InterPro" id="IPR005467">
    <property type="entry name" value="His_kinase_dom"/>
</dbReference>
<proteinExistence type="predicted"/>
<dbReference type="SUPFAM" id="SSF103190">
    <property type="entry name" value="Sensory domain-like"/>
    <property type="match status" value="1"/>
</dbReference>
<dbReference type="PROSITE" id="PS50109">
    <property type="entry name" value="HIS_KIN"/>
    <property type="match status" value="1"/>
</dbReference>
<protein>
    <recommendedName>
        <fullName evidence="3">histidine kinase</fullName>
        <ecNumber evidence="3">2.7.13.3</ecNumber>
    </recommendedName>
</protein>
<keyword evidence="11" id="KW-1133">Transmembrane helix</keyword>
<keyword evidence="10 16" id="KW-0067">ATP-binding</keyword>
<dbReference type="Pfam" id="PF02518">
    <property type="entry name" value="HATPase_c"/>
    <property type="match status" value="1"/>
</dbReference>
<sequence>MNITRRRTRRVLIALVIVAGLLLMMWQGAQLARERALTDLHHTAGNALELSRANLTGYLTRHDYLPHLLATRESVRRFLARPEARRDGPALNRLLDSARAYADVSDVYLLDRSGTTIAASNWQRDDTFMGQNYAFRGYYRQAISGRSGRFHALGTQSGARGYYFSAPVWATGQAPDTPPDGVMVVKVGLDEIEREWRNLDATLLVSDINGIVFMASDPALRLSALQPLSESARRGLLATRRYTDEPLPASGLEILQSLPGGARLVRLGGRDYLNLSRPLARFNWSLHILEPLTPVVQAQWLGALGAGGGWMLIALGGAIGWQRRRLRRERERFAERERHTLAHARDELERHVTERTAELVDSNRQLSQEIDERRRAEESLRQTRDELVQAARLAVLGQLAASINHELNQPLGAIRAYADNARVLLQRDRRDDAAANLAQIAELVERMAAISAQLRQFSRKGGETLSDVSVQACFDYALRLFRARLEQADITVVSHMDESTCWVRADSVRLEQVLVNLIGNALQAMNDSAERQLMVAAEQGDEWVILSVADSGPGLSEEALEHLFEPFYTTRAAGKGLGLGLSISQRIVSDLGGRLEARNRAQGGALFVIHLPAAACSQPPETPADV</sequence>
<dbReference type="Pfam" id="PF02743">
    <property type="entry name" value="dCache_1"/>
    <property type="match status" value="1"/>
</dbReference>
<evidence type="ECO:0000313" key="17">
    <source>
        <dbReference type="Proteomes" id="UP001589814"/>
    </source>
</evidence>
<gene>
    <name evidence="16" type="ORF">ACFFHW_13240</name>
</gene>
<keyword evidence="17" id="KW-1185">Reference proteome</keyword>
<dbReference type="InterPro" id="IPR036097">
    <property type="entry name" value="HisK_dim/P_sf"/>
</dbReference>
<dbReference type="Gene3D" id="3.30.565.10">
    <property type="entry name" value="Histidine kinase-like ATPase, C-terminal domain"/>
    <property type="match status" value="1"/>
</dbReference>
<evidence type="ECO:0000313" key="16">
    <source>
        <dbReference type="EMBL" id="MFC0268937.1"/>
    </source>
</evidence>
<dbReference type="SMART" id="SM00387">
    <property type="entry name" value="HATPase_c"/>
    <property type="match status" value="1"/>
</dbReference>
<keyword evidence="9" id="KW-0418">Kinase</keyword>
<keyword evidence="12" id="KW-0902">Two-component regulatory system</keyword>
<dbReference type="SUPFAM" id="SSF47384">
    <property type="entry name" value="Homodimeric domain of signal transducing histidine kinase"/>
    <property type="match status" value="1"/>
</dbReference>
<dbReference type="PANTHER" id="PTHR43065">
    <property type="entry name" value="SENSOR HISTIDINE KINASE"/>
    <property type="match status" value="1"/>
</dbReference>
<evidence type="ECO:0000256" key="14">
    <source>
        <dbReference type="SAM" id="Coils"/>
    </source>
</evidence>
<keyword evidence="13" id="KW-0472">Membrane</keyword>
<keyword evidence="4" id="KW-1003">Cell membrane</keyword>
<dbReference type="InterPro" id="IPR036890">
    <property type="entry name" value="HATPase_C_sf"/>
</dbReference>
<dbReference type="PRINTS" id="PR00344">
    <property type="entry name" value="BCTRLSENSOR"/>
</dbReference>
<dbReference type="EMBL" id="JBHLVX010000050">
    <property type="protein sequence ID" value="MFC0268937.1"/>
    <property type="molecule type" value="Genomic_DNA"/>
</dbReference>
<keyword evidence="5" id="KW-0597">Phosphoprotein</keyword>
<evidence type="ECO:0000256" key="10">
    <source>
        <dbReference type="ARBA" id="ARBA00022840"/>
    </source>
</evidence>
<evidence type="ECO:0000256" key="8">
    <source>
        <dbReference type="ARBA" id="ARBA00022741"/>
    </source>
</evidence>
<dbReference type="InterPro" id="IPR033479">
    <property type="entry name" value="dCache_1"/>
</dbReference>
<dbReference type="PANTHER" id="PTHR43065:SF46">
    <property type="entry name" value="C4-DICARBOXYLATE TRANSPORT SENSOR PROTEIN DCTB"/>
    <property type="match status" value="1"/>
</dbReference>
<evidence type="ECO:0000256" key="1">
    <source>
        <dbReference type="ARBA" id="ARBA00000085"/>
    </source>
</evidence>
<dbReference type="Gene3D" id="3.30.450.20">
    <property type="entry name" value="PAS domain"/>
    <property type="match status" value="2"/>
</dbReference>
<keyword evidence="7" id="KW-0812">Transmembrane</keyword>